<comment type="caution">
    <text evidence="15">The sequence shown here is derived from an EMBL/GenBank/DDBJ whole genome shotgun (WGS) entry which is preliminary data.</text>
</comment>
<keyword evidence="16" id="KW-1185">Reference proteome</keyword>
<evidence type="ECO:0000256" key="8">
    <source>
        <dbReference type="ARBA" id="ARBA00023136"/>
    </source>
</evidence>
<keyword evidence="7 12" id="KW-0798">TonB box</keyword>
<evidence type="ECO:0000256" key="3">
    <source>
        <dbReference type="ARBA" id="ARBA00022448"/>
    </source>
</evidence>
<dbReference type="PANTHER" id="PTHR30069:SF29">
    <property type="entry name" value="HEMOGLOBIN AND HEMOGLOBIN-HAPTOGLOBIN-BINDING PROTEIN 1-RELATED"/>
    <property type="match status" value="1"/>
</dbReference>
<feature type="domain" description="TonB-dependent receptor-like beta-barrel" evidence="13">
    <location>
        <begin position="295"/>
        <end position="610"/>
    </location>
</feature>
<evidence type="ECO:0000256" key="4">
    <source>
        <dbReference type="ARBA" id="ARBA00022452"/>
    </source>
</evidence>
<gene>
    <name evidence="15" type="ORF">QFW81_04920</name>
</gene>
<evidence type="ECO:0000256" key="1">
    <source>
        <dbReference type="ARBA" id="ARBA00004571"/>
    </source>
</evidence>
<dbReference type="SUPFAM" id="SSF56935">
    <property type="entry name" value="Porins"/>
    <property type="match status" value="1"/>
</dbReference>
<dbReference type="InterPro" id="IPR039426">
    <property type="entry name" value="TonB-dep_rcpt-like"/>
</dbReference>
<dbReference type="InterPro" id="IPR037066">
    <property type="entry name" value="Plug_dom_sf"/>
</dbReference>
<evidence type="ECO:0000256" key="6">
    <source>
        <dbReference type="ARBA" id="ARBA00022729"/>
    </source>
</evidence>
<evidence type="ECO:0000256" key="12">
    <source>
        <dbReference type="RuleBase" id="RU003357"/>
    </source>
</evidence>
<keyword evidence="10 11" id="KW-0998">Cell outer membrane</keyword>
<keyword evidence="3 11" id="KW-0813">Transport</keyword>
<keyword evidence="4 11" id="KW-1134">Transmembrane beta strand</keyword>
<sequence length="643" mass="69913">MLAPAAGAQDTPDLATLSLEELLDVEIVTASRFQQSVAQAPSVVQVIGADEIRRHGWRTLAEALDSLPGLFLSDTGLYTYLGTRGLLRAGDYNTRFLVLVNGQRINDAVYSQGPVGAEFPVDMALVERIEYAPGPGSAVYGSNAFFGVINVLTRDAQSVGDGQLRAVAGNFGSSGVQVTLPVNGGGGSTLLSARQFHRSGRDLFVPEFADGPSRGLAAGHDDERVRQLFVRHVQGGLALQLFAGDRRREDPVAPYLQTFGAPGGQVQDRWIGFGAHYGVRLGEATEASARLEVNDFRYVGDYVYGDADELYLNRDVASGRSFSLGGQLVSRLGPRYTVVAGAEVQLDRSIEQRNFDLAPPASYLDSRQDMASWGVFVDNEVRLGGHWNFSGGLRVDRSDLGTVRLSPRMALVMSRPDDGVFKLIVGQSYRSPNAYERYYQVESEEGSQLANPSLGAEHVRSAEVFYGVGLSAHSRAELSVYHYRLRDLITLVPVDDASLMLTNAGSAASRGAELAYAYQPPSGVSLRASYAYADVSDSETERPLNAPRGIARISGYWPLAADWGLAMSAQRMGRRASRAAMAPAYSMVNANLHWRPVALPVSLALGVRNLLDERTFDPVGPEFTQDLFERSGRHYLLEATWRF</sequence>
<comment type="subcellular location">
    <subcellularLocation>
        <location evidence="1 11">Cell outer membrane</location>
        <topology evidence="1 11">Multi-pass membrane protein</topology>
    </subcellularLocation>
</comment>
<dbReference type="EMBL" id="JARXRO010000012">
    <property type="protein sequence ID" value="MDH5833268.1"/>
    <property type="molecule type" value="Genomic_DNA"/>
</dbReference>
<evidence type="ECO:0000259" key="14">
    <source>
        <dbReference type="Pfam" id="PF07715"/>
    </source>
</evidence>
<evidence type="ECO:0000259" key="13">
    <source>
        <dbReference type="Pfam" id="PF00593"/>
    </source>
</evidence>
<keyword evidence="6" id="KW-0732">Signal</keyword>
<accession>A0ABT6JRF4</accession>
<dbReference type="Pfam" id="PF07715">
    <property type="entry name" value="Plug"/>
    <property type="match status" value="1"/>
</dbReference>
<dbReference type="PANTHER" id="PTHR30069">
    <property type="entry name" value="TONB-DEPENDENT OUTER MEMBRANE RECEPTOR"/>
    <property type="match status" value="1"/>
</dbReference>
<evidence type="ECO:0000256" key="9">
    <source>
        <dbReference type="ARBA" id="ARBA00023170"/>
    </source>
</evidence>
<dbReference type="InterPro" id="IPR000531">
    <property type="entry name" value="Beta-barrel_TonB"/>
</dbReference>
<name>A0ABT6JRF4_9GAMM</name>
<dbReference type="Gene3D" id="2.40.170.20">
    <property type="entry name" value="TonB-dependent receptor, beta-barrel domain"/>
    <property type="match status" value="1"/>
</dbReference>
<dbReference type="InterPro" id="IPR012910">
    <property type="entry name" value="Plug_dom"/>
</dbReference>
<evidence type="ECO:0000256" key="10">
    <source>
        <dbReference type="ARBA" id="ARBA00023237"/>
    </source>
</evidence>
<evidence type="ECO:0000256" key="7">
    <source>
        <dbReference type="ARBA" id="ARBA00023077"/>
    </source>
</evidence>
<evidence type="ECO:0000256" key="11">
    <source>
        <dbReference type="PROSITE-ProRule" id="PRU01360"/>
    </source>
</evidence>
<dbReference type="Pfam" id="PF00593">
    <property type="entry name" value="TonB_dep_Rec_b-barrel"/>
    <property type="match status" value="1"/>
</dbReference>
<dbReference type="Gene3D" id="2.170.130.10">
    <property type="entry name" value="TonB-dependent receptor, plug domain"/>
    <property type="match status" value="1"/>
</dbReference>
<dbReference type="PROSITE" id="PS52016">
    <property type="entry name" value="TONB_DEPENDENT_REC_3"/>
    <property type="match status" value="1"/>
</dbReference>
<keyword evidence="8 11" id="KW-0472">Membrane</keyword>
<dbReference type="Proteomes" id="UP001156873">
    <property type="component" value="Unassembled WGS sequence"/>
</dbReference>
<reference evidence="15 16" key="1">
    <citation type="submission" date="2023-04" db="EMBL/GenBank/DDBJ databases">
        <title>Luteimonas sp. M1R5S59.</title>
        <authorList>
            <person name="Sun J.-Q."/>
        </authorList>
    </citation>
    <scope>NUCLEOTIDE SEQUENCE [LARGE SCALE GENOMIC DNA]</scope>
    <source>
        <strain evidence="15 16">M1R5S59</strain>
    </source>
</reference>
<dbReference type="RefSeq" id="WP_280577477.1">
    <property type="nucleotide sequence ID" value="NZ_JARXRO010000012.1"/>
</dbReference>
<comment type="similarity">
    <text evidence="2">Belongs to the TonB-dependent receptor family. Hemoglobin/haptoglobin binding protein subfamily.</text>
</comment>
<organism evidence="15 16">
    <name type="scientific">Luteimonas kalidii</name>
    <dbReference type="NCBI Taxonomy" id="3042025"/>
    <lineage>
        <taxon>Bacteria</taxon>
        <taxon>Pseudomonadati</taxon>
        <taxon>Pseudomonadota</taxon>
        <taxon>Gammaproteobacteria</taxon>
        <taxon>Lysobacterales</taxon>
        <taxon>Lysobacteraceae</taxon>
        <taxon>Luteimonas</taxon>
    </lineage>
</organism>
<evidence type="ECO:0000313" key="15">
    <source>
        <dbReference type="EMBL" id="MDH5833268.1"/>
    </source>
</evidence>
<dbReference type="InterPro" id="IPR036942">
    <property type="entry name" value="Beta-barrel_TonB_sf"/>
</dbReference>
<proteinExistence type="inferred from homology"/>
<feature type="domain" description="TonB-dependent receptor plug" evidence="14">
    <location>
        <begin position="38"/>
        <end position="148"/>
    </location>
</feature>
<keyword evidence="9 15" id="KW-0675">Receptor</keyword>
<protein>
    <submittedName>
        <fullName evidence="15">TonB-dependent receptor</fullName>
    </submittedName>
</protein>
<evidence type="ECO:0000256" key="5">
    <source>
        <dbReference type="ARBA" id="ARBA00022692"/>
    </source>
</evidence>
<evidence type="ECO:0000313" key="16">
    <source>
        <dbReference type="Proteomes" id="UP001156873"/>
    </source>
</evidence>
<keyword evidence="5 11" id="KW-0812">Transmembrane</keyword>
<evidence type="ECO:0000256" key="2">
    <source>
        <dbReference type="ARBA" id="ARBA00008143"/>
    </source>
</evidence>